<dbReference type="Proteomes" id="UP000078046">
    <property type="component" value="Unassembled WGS sequence"/>
</dbReference>
<proteinExistence type="inferred from homology"/>
<dbReference type="EMBL" id="LWCA01000032">
    <property type="protein sequence ID" value="OAF71679.1"/>
    <property type="molecule type" value="Genomic_DNA"/>
</dbReference>
<dbReference type="OrthoDB" id="5590282at2759"/>
<dbReference type="AlphaFoldDB" id="A0A177BBH8"/>
<comment type="caution">
    <text evidence="7">The sequence shown here is derived from an EMBL/GenBank/DDBJ whole genome shotgun (WGS) entry which is preliminary data.</text>
</comment>
<dbReference type="Pfam" id="PF02984">
    <property type="entry name" value="Cyclin_C"/>
    <property type="match status" value="1"/>
</dbReference>
<dbReference type="InterPro" id="IPR036915">
    <property type="entry name" value="Cyclin-like_sf"/>
</dbReference>
<dbReference type="InterPro" id="IPR013763">
    <property type="entry name" value="Cyclin-like_dom"/>
</dbReference>
<keyword evidence="1" id="KW-0132">Cell division</keyword>
<keyword evidence="8" id="KW-1185">Reference proteome</keyword>
<evidence type="ECO:0000256" key="3">
    <source>
        <dbReference type="ARBA" id="ARBA00023306"/>
    </source>
</evidence>
<accession>A0A177BBH8</accession>
<dbReference type="GO" id="GO:0051301">
    <property type="term" value="P:cell division"/>
    <property type="evidence" value="ECO:0007669"/>
    <property type="project" value="UniProtKB-KW"/>
</dbReference>
<dbReference type="SMART" id="SM01332">
    <property type="entry name" value="Cyclin_C"/>
    <property type="match status" value="1"/>
</dbReference>
<feature type="domain" description="Cyclin-like" evidence="5">
    <location>
        <begin position="353"/>
        <end position="436"/>
    </location>
</feature>
<dbReference type="SMART" id="SM00385">
    <property type="entry name" value="CYCLIN"/>
    <property type="match status" value="2"/>
</dbReference>
<organism evidence="7 8">
    <name type="scientific">Intoshia linei</name>
    <dbReference type="NCBI Taxonomy" id="1819745"/>
    <lineage>
        <taxon>Eukaryota</taxon>
        <taxon>Metazoa</taxon>
        <taxon>Spiralia</taxon>
        <taxon>Lophotrochozoa</taxon>
        <taxon>Mesozoa</taxon>
        <taxon>Orthonectida</taxon>
        <taxon>Rhopaluridae</taxon>
        <taxon>Intoshia</taxon>
    </lineage>
</organism>
<keyword evidence="3" id="KW-0131">Cell cycle</keyword>
<gene>
    <name evidence="7" type="ORF">A3Q56_00566</name>
</gene>
<dbReference type="Pfam" id="PF00134">
    <property type="entry name" value="Cyclin_N"/>
    <property type="match status" value="1"/>
</dbReference>
<evidence type="ECO:0000256" key="1">
    <source>
        <dbReference type="ARBA" id="ARBA00022618"/>
    </source>
</evidence>
<dbReference type="PROSITE" id="PS00292">
    <property type="entry name" value="CYCLINS"/>
    <property type="match status" value="1"/>
</dbReference>
<sequence length="522" mass="60633">MNPFSDQNVNRRPVQSLIKVIETKSNNSRVCKTNVTVKEHLRSRYKRCRDTSIGKESILNYLQVAPKLAKLQSKKTRKPFQPINTNIVKKSKKPGILDYVKKRDYEKVCDIALSKLKISDQPKKECEILCDSCQEKSILEKSLIEIEKEQNVSKKKIKPTIILISPSPKPHTTKYINQCENYLLNDSTEDQLSPKILDSNMNKSNFCALDYSFFSTYEYEIYKDLLSVEKNYNPPINYLIKYQGVITVEMRSLVVDWMMEMCEKFELSQEAVALSINIFDRFLYIIKANREKLQLIAATCLLIANKFSESLIPNLPNLCIISRNSFTVNQILEMERLVLSTINFRILNNCINWFINYFLFKWSATKRHCFMAHYLTEITMTYSSVYLKYRPSAICAASVLLSANVFNGNVVWNENMILSTGYRVTQFYHVLCDIYSLWSSRQFCRNLSSFDKYSKERYGSVSLLPIPSKVPTVDDLDDQVYQVESDFPHGLKKSEQVPSKMSNSSNFKNCTQFTKLKPKFDL</sequence>
<evidence type="ECO:0000256" key="4">
    <source>
        <dbReference type="RuleBase" id="RU000383"/>
    </source>
</evidence>
<dbReference type="SUPFAM" id="SSF47954">
    <property type="entry name" value="Cyclin-like"/>
    <property type="match status" value="2"/>
</dbReference>
<dbReference type="PANTHER" id="PTHR10177">
    <property type="entry name" value="CYCLINS"/>
    <property type="match status" value="1"/>
</dbReference>
<reference evidence="7 8" key="1">
    <citation type="submission" date="2016-04" db="EMBL/GenBank/DDBJ databases">
        <title>The genome of Intoshia linei affirms orthonectids as highly simplified spiralians.</title>
        <authorList>
            <person name="Mikhailov K.V."/>
            <person name="Slusarev G.S."/>
            <person name="Nikitin M.A."/>
            <person name="Logacheva M.D."/>
            <person name="Penin A."/>
            <person name="Aleoshin V."/>
            <person name="Panchin Y.V."/>
        </authorList>
    </citation>
    <scope>NUCLEOTIDE SEQUENCE [LARGE SCALE GENOMIC DNA]</scope>
    <source>
        <strain evidence="7">Intl2013</strain>
        <tissue evidence="7">Whole animal</tissue>
    </source>
</reference>
<evidence type="ECO:0000313" key="7">
    <source>
        <dbReference type="EMBL" id="OAF71679.1"/>
    </source>
</evidence>
<dbReference type="InterPro" id="IPR048258">
    <property type="entry name" value="Cyclins_cyclin-box"/>
</dbReference>
<dbReference type="InterPro" id="IPR006671">
    <property type="entry name" value="Cyclin_N"/>
</dbReference>
<dbReference type="FunFam" id="1.10.472.10:FF:000057">
    <property type="entry name" value="Cyclin N-terminal domain containing 2"/>
    <property type="match status" value="1"/>
</dbReference>
<feature type="domain" description="Cyclin C-terminal" evidence="6">
    <location>
        <begin position="349"/>
        <end position="467"/>
    </location>
</feature>
<comment type="similarity">
    <text evidence="4">Belongs to the cyclin family.</text>
</comment>
<name>A0A177BBH8_9BILA</name>
<dbReference type="Gene3D" id="1.10.472.10">
    <property type="entry name" value="Cyclin-like"/>
    <property type="match status" value="2"/>
</dbReference>
<evidence type="ECO:0000259" key="5">
    <source>
        <dbReference type="SMART" id="SM00385"/>
    </source>
</evidence>
<dbReference type="InterPro" id="IPR039361">
    <property type="entry name" value="Cyclin"/>
</dbReference>
<evidence type="ECO:0000259" key="6">
    <source>
        <dbReference type="SMART" id="SM01332"/>
    </source>
</evidence>
<keyword evidence="2 4" id="KW-0195">Cyclin</keyword>
<evidence type="ECO:0000313" key="8">
    <source>
        <dbReference type="Proteomes" id="UP000078046"/>
    </source>
</evidence>
<feature type="domain" description="Cyclin-like" evidence="5">
    <location>
        <begin position="256"/>
        <end position="340"/>
    </location>
</feature>
<dbReference type="InterPro" id="IPR004367">
    <property type="entry name" value="Cyclin_C-dom"/>
</dbReference>
<protein>
    <submittedName>
        <fullName evidence="7">CycA3</fullName>
    </submittedName>
</protein>
<evidence type="ECO:0000256" key="2">
    <source>
        <dbReference type="ARBA" id="ARBA00023127"/>
    </source>
</evidence>